<feature type="compositionally biased region" description="Basic and acidic residues" evidence="1">
    <location>
        <begin position="223"/>
        <end position="242"/>
    </location>
</feature>
<feature type="region of interest" description="Disordered" evidence="1">
    <location>
        <begin position="164"/>
        <end position="202"/>
    </location>
</feature>
<organism evidence="2 3">
    <name type="scientific">Dimorphilus gyrociliatus</name>
    <dbReference type="NCBI Taxonomy" id="2664684"/>
    <lineage>
        <taxon>Eukaryota</taxon>
        <taxon>Metazoa</taxon>
        <taxon>Spiralia</taxon>
        <taxon>Lophotrochozoa</taxon>
        <taxon>Annelida</taxon>
        <taxon>Polychaeta</taxon>
        <taxon>Polychaeta incertae sedis</taxon>
        <taxon>Dinophilidae</taxon>
        <taxon>Dimorphilus</taxon>
    </lineage>
</organism>
<evidence type="ECO:0000256" key="1">
    <source>
        <dbReference type="SAM" id="MobiDB-lite"/>
    </source>
</evidence>
<name>A0A7I8VXZ7_9ANNE</name>
<evidence type="ECO:0000313" key="2">
    <source>
        <dbReference type="EMBL" id="CAD5120705.1"/>
    </source>
</evidence>
<proteinExistence type="predicted"/>
<dbReference type="AlphaFoldDB" id="A0A7I8VXZ7"/>
<feature type="compositionally biased region" description="Basic and acidic residues" evidence="1">
    <location>
        <begin position="267"/>
        <end position="292"/>
    </location>
</feature>
<comment type="caution">
    <text evidence="2">The sequence shown here is derived from an EMBL/GenBank/DDBJ whole genome shotgun (WGS) entry which is preliminary data.</text>
</comment>
<keyword evidence="3" id="KW-1185">Reference proteome</keyword>
<dbReference type="EMBL" id="CAJFCJ010000013">
    <property type="protein sequence ID" value="CAD5120705.1"/>
    <property type="molecule type" value="Genomic_DNA"/>
</dbReference>
<feature type="region of interest" description="Disordered" evidence="1">
    <location>
        <begin position="223"/>
        <end position="292"/>
    </location>
</feature>
<feature type="compositionally biased region" description="Polar residues" evidence="1">
    <location>
        <begin position="243"/>
        <end position="255"/>
    </location>
</feature>
<reference evidence="2 3" key="1">
    <citation type="submission" date="2020-08" db="EMBL/GenBank/DDBJ databases">
        <authorList>
            <person name="Hejnol A."/>
        </authorList>
    </citation>
    <scope>NUCLEOTIDE SEQUENCE [LARGE SCALE GENOMIC DNA]</scope>
</reference>
<dbReference type="Proteomes" id="UP000549394">
    <property type="component" value="Unassembled WGS sequence"/>
</dbReference>
<feature type="compositionally biased region" description="Basic and acidic residues" evidence="1">
    <location>
        <begin position="164"/>
        <end position="190"/>
    </location>
</feature>
<feature type="compositionally biased region" description="Pro residues" evidence="1">
    <location>
        <begin position="52"/>
        <end position="63"/>
    </location>
</feature>
<protein>
    <submittedName>
        <fullName evidence="2">DgyrCDS9268</fullName>
    </submittedName>
</protein>
<evidence type="ECO:0000313" key="3">
    <source>
        <dbReference type="Proteomes" id="UP000549394"/>
    </source>
</evidence>
<feature type="region of interest" description="Disordered" evidence="1">
    <location>
        <begin position="30"/>
        <end position="65"/>
    </location>
</feature>
<gene>
    <name evidence="2" type="ORF">DGYR_LOCUS8759</name>
</gene>
<sequence>MTKMTLKVMEQFNPEDGSWFEVPIKNKESAPAKDFVPETKTSTSEEKLPSIPCQPPTEIPPKPSNNLMCHKKFSKTVPDKRFACAMEIVLEITSNGEEHELKVVRKFGGCTIKDGGKGPFDDAILRSIRRRCKIDKGDLKCPFNPAHERIRFLKYLKSLENKKKREADREKKELEAKEDNATKDKPKENEVQAESSPDPDAEKKLCLRRIIVKRLLAPFFKEEKARSKGDKNSHSAAKKEEQSPTNSNEVGQNRLATKARKRRQRRLKNDNIMEKTYNKDGGENQFEKLNEDNNKVEGDIAAKTIEKTEDQEKISSFVLDKENIDVNKVEDKTAKEKKKIRKEKAGLKLAL</sequence>
<accession>A0A7I8VXZ7</accession>
<feature type="compositionally biased region" description="Basic residues" evidence="1">
    <location>
        <begin position="257"/>
        <end position="266"/>
    </location>
</feature>
<feature type="compositionally biased region" description="Basic and acidic residues" evidence="1">
    <location>
        <begin position="30"/>
        <end position="48"/>
    </location>
</feature>